<organism evidence="1 2">
    <name type="scientific">Phyllobacterium trifolii</name>
    <dbReference type="NCBI Taxonomy" id="300193"/>
    <lineage>
        <taxon>Bacteria</taxon>
        <taxon>Pseudomonadati</taxon>
        <taxon>Pseudomonadota</taxon>
        <taxon>Alphaproteobacteria</taxon>
        <taxon>Hyphomicrobiales</taxon>
        <taxon>Phyllobacteriaceae</taxon>
        <taxon>Phyllobacterium</taxon>
    </lineage>
</organism>
<evidence type="ECO:0000313" key="1">
    <source>
        <dbReference type="EMBL" id="MBB3149850.1"/>
    </source>
</evidence>
<comment type="caution">
    <text evidence="1">The sequence shown here is derived from an EMBL/GenBank/DDBJ whole genome shotgun (WGS) entry which is preliminary data.</text>
</comment>
<keyword evidence="2" id="KW-1185">Reference proteome</keyword>
<reference evidence="1 2" key="1">
    <citation type="submission" date="2020-08" db="EMBL/GenBank/DDBJ databases">
        <title>Genomic Encyclopedia of Type Strains, Phase III (KMG-III): the genomes of soil and plant-associated and newly described type strains.</title>
        <authorList>
            <person name="Whitman W."/>
        </authorList>
    </citation>
    <scope>NUCLEOTIDE SEQUENCE [LARGE SCALE GENOMIC DNA]</scope>
    <source>
        <strain evidence="1 2">CECT 7015</strain>
    </source>
</reference>
<dbReference type="EMBL" id="JACHXN010000046">
    <property type="protein sequence ID" value="MBB3149850.1"/>
    <property type="molecule type" value="Genomic_DNA"/>
</dbReference>
<sequence length="126" mass="13874">MLSSMSESISGAVKFLDSNPRLPYLTNKLINHLVYDDLAGPPQPNLIGPADPDPACNPNRLARGKAMASELAEPFEMSFPAGWWSKDATRGSVRAGPNRSSCLSPSLEQRFDRLDVSERSSAWRRK</sequence>
<name>A0A839ULU7_9HYPH</name>
<dbReference type="AlphaFoldDB" id="A0A839ULU7"/>
<protein>
    <submittedName>
        <fullName evidence="1">Uncharacterized protein</fullName>
    </submittedName>
</protein>
<dbReference type="Proteomes" id="UP000554520">
    <property type="component" value="Unassembled WGS sequence"/>
</dbReference>
<proteinExistence type="predicted"/>
<evidence type="ECO:0000313" key="2">
    <source>
        <dbReference type="Proteomes" id="UP000554520"/>
    </source>
</evidence>
<gene>
    <name evidence="1" type="ORF">FHS21_006307</name>
</gene>
<accession>A0A839ULU7</accession>